<evidence type="ECO:0000256" key="1">
    <source>
        <dbReference type="SAM" id="Coils"/>
    </source>
</evidence>
<dbReference type="GO" id="GO:0010078">
    <property type="term" value="P:maintenance of root meristem identity"/>
    <property type="evidence" value="ECO:0007669"/>
    <property type="project" value="TreeGrafter"/>
</dbReference>
<comment type="caution">
    <text evidence="3">The sequence shown here is derived from an EMBL/GenBank/DDBJ whole genome shotgun (WGS) entry which is preliminary data.</text>
</comment>
<keyword evidence="4" id="KW-1185">Reference proteome</keyword>
<dbReference type="InterPro" id="IPR004082">
    <property type="entry name" value="OBERON"/>
</dbReference>
<organism evidence="3 4">
    <name type="scientific">Turnera subulata</name>
    <dbReference type="NCBI Taxonomy" id="218843"/>
    <lineage>
        <taxon>Eukaryota</taxon>
        <taxon>Viridiplantae</taxon>
        <taxon>Streptophyta</taxon>
        <taxon>Embryophyta</taxon>
        <taxon>Tracheophyta</taxon>
        <taxon>Spermatophyta</taxon>
        <taxon>Magnoliopsida</taxon>
        <taxon>eudicotyledons</taxon>
        <taxon>Gunneridae</taxon>
        <taxon>Pentapetalae</taxon>
        <taxon>rosids</taxon>
        <taxon>fabids</taxon>
        <taxon>Malpighiales</taxon>
        <taxon>Passifloraceae</taxon>
        <taxon>Turnera</taxon>
    </lineage>
</organism>
<dbReference type="InterPro" id="IPR032535">
    <property type="entry name" value="Oberon_CC"/>
</dbReference>
<dbReference type="AlphaFoldDB" id="A0A9Q0GBW8"/>
<dbReference type="GO" id="GO:0005634">
    <property type="term" value="C:nucleus"/>
    <property type="evidence" value="ECO:0007669"/>
    <property type="project" value="TreeGrafter"/>
</dbReference>
<feature type="domain" description="Oberon coiled-coil region" evidence="2">
    <location>
        <begin position="1"/>
        <end position="119"/>
    </location>
</feature>
<reference evidence="3" key="1">
    <citation type="submission" date="2022-02" db="EMBL/GenBank/DDBJ databases">
        <authorList>
            <person name="Henning P.M."/>
            <person name="McCubbin A.G."/>
            <person name="Shore J.S."/>
        </authorList>
    </citation>
    <scope>NUCLEOTIDE SEQUENCE</scope>
    <source>
        <strain evidence="3">F60SS</strain>
        <tissue evidence="3">Leaves</tissue>
    </source>
</reference>
<feature type="non-terminal residue" evidence="3">
    <location>
        <position position="1"/>
    </location>
</feature>
<proteinExistence type="predicted"/>
<dbReference type="PANTHER" id="PTHR21736:SF37">
    <property type="entry name" value="PROTEIN OBERON 2"/>
    <property type="match status" value="1"/>
</dbReference>
<dbReference type="PANTHER" id="PTHR21736">
    <property type="entry name" value="VERNALIZATION-INSENSITIVE PROTEIN 3"/>
    <property type="match status" value="1"/>
</dbReference>
<dbReference type="PRINTS" id="PR01544">
    <property type="entry name" value="ARATH130DUF"/>
</dbReference>
<keyword evidence="1" id="KW-0175">Coiled coil</keyword>
<dbReference type="GO" id="GO:0010492">
    <property type="term" value="P:maintenance of shoot apical meristem identity"/>
    <property type="evidence" value="ECO:0007669"/>
    <property type="project" value="TreeGrafter"/>
</dbReference>
<gene>
    <name evidence="3" type="ORF">Tsubulata_047335</name>
</gene>
<dbReference type="EMBL" id="JAKUCV010001484">
    <property type="protein sequence ID" value="KAJ4846200.1"/>
    <property type="molecule type" value="Genomic_DNA"/>
</dbReference>
<dbReference type="OrthoDB" id="1892623at2759"/>
<evidence type="ECO:0000259" key="2">
    <source>
        <dbReference type="Pfam" id="PF16312"/>
    </source>
</evidence>
<sequence>EKAKEVAELKLDKQKKKLQIEELERTVRLKVAEADVFQLKAKEAKREAERLQRIALAKIDKSKEEYASSYLKLRLSETEAEKQYLFEKIKPQKSSRASQTSGSGDPAQILGYSKIHDLLHSYNVSSKLLWVRDIFDSSSSTGKRNMDLEAKQFDLLLILLNQTTMKSGVEADPAYEAGGEALEEFAQQGTANPCCSKVRSGEEELRKKAKDVVQENVKPMGVVFSPNASSHEEYFQSTIMETRRGYLMKIEQRCIMEFTFVDQNELLGCIFGSQADKLFKGITF</sequence>
<feature type="coiled-coil region" evidence="1">
    <location>
        <begin position="4"/>
        <end position="61"/>
    </location>
</feature>
<evidence type="ECO:0000313" key="3">
    <source>
        <dbReference type="EMBL" id="KAJ4846200.1"/>
    </source>
</evidence>
<dbReference type="Pfam" id="PF16312">
    <property type="entry name" value="Oberon_cc"/>
    <property type="match status" value="1"/>
</dbReference>
<accession>A0A9Q0GBW8</accession>
<evidence type="ECO:0000313" key="4">
    <source>
        <dbReference type="Proteomes" id="UP001141552"/>
    </source>
</evidence>
<dbReference type="GO" id="GO:0010468">
    <property type="term" value="P:regulation of gene expression"/>
    <property type="evidence" value="ECO:0007669"/>
    <property type="project" value="TreeGrafter"/>
</dbReference>
<dbReference type="Proteomes" id="UP001141552">
    <property type="component" value="Unassembled WGS sequence"/>
</dbReference>
<name>A0A9Q0GBW8_9ROSI</name>
<dbReference type="GO" id="GO:0010071">
    <property type="term" value="P:root meristem specification"/>
    <property type="evidence" value="ECO:0007669"/>
    <property type="project" value="TreeGrafter"/>
</dbReference>
<protein>
    <recommendedName>
        <fullName evidence="2">Oberon coiled-coil region domain-containing protein</fullName>
    </recommendedName>
</protein>
<reference evidence="3" key="2">
    <citation type="journal article" date="2023" name="Plants (Basel)">
        <title>Annotation of the Turnera subulata (Passifloraceae) Draft Genome Reveals the S-Locus Evolved after the Divergence of Turneroideae from Passifloroideae in a Stepwise Manner.</title>
        <authorList>
            <person name="Henning P.M."/>
            <person name="Roalson E.H."/>
            <person name="Mir W."/>
            <person name="McCubbin A.G."/>
            <person name="Shore J.S."/>
        </authorList>
    </citation>
    <scope>NUCLEOTIDE SEQUENCE</scope>
    <source>
        <strain evidence="3">F60SS</strain>
    </source>
</reference>